<feature type="region of interest" description="Disordered" evidence="1">
    <location>
        <begin position="100"/>
        <end position="216"/>
    </location>
</feature>
<comment type="caution">
    <text evidence="2">The sequence shown here is derived from an EMBL/GenBank/DDBJ whole genome shotgun (WGS) entry which is preliminary data.</text>
</comment>
<name>A0A8H6C6Y4_9LECA</name>
<keyword evidence="3" id="KW-1185">Reference proteome</keyword>
<organism evidence="2 3">
    <name type="scientific">Letharia lupina</name>
    <dbReference type="NCBI Taxonomy" id="560253"/>
    <lineage>
        <taxon>Eukaryota</taxon>
        <taxon>Fungi</taxon>
        <taxon>Dikarya</taxon>
        <taxon>Ascomycota</taxon>
        <taxon>Pezizomycotina</taxon>
        <taxon>Lecanoromycetes</taxon>
        <taxon>OSLEUM clade</taxon>
        <taxon>Lecanoromycetidae</taxon>
        <taxon>Lecanorales</taxon>
        <taxon>Lecanorineae</taxon>
        <taxon>Parmeliaceae</taxon>
        <taxon>Letharia</taxon>
    </lineage>
</organism>
<feature type="region of interest" description="Disordered" evidence="1">
    <location>
        <begin position="1"/>
        <end position="25"/>
    </location>
</feature>
<feature type="compositionally biased region" description="Polar residues" evidence="1">
    <location>
        <begin position="113"/>
        <end position="127"/>
    </location>
</feature>
<dbReference type="EMBL" id="JACCJB010000024">
    <property type="protein sequence ID" value="KAF6217928.1"/>
    <property type="molecule type" value="Genomic_DNA"/>
</dbReference>
<dbReference type="AlphaFoldDB" id="A0A8H6C6Y4"/>
<dbReference type="RefSeq" id="XP_037147363.1">
    <property type="nucleotide sequence ID" value="XM_037297238.1"/>
</dbReference>
<sequence>MVPHGLGRTGGGSAKKDDIPNTPTFLPHPTILIKSAIRGTKTLSHRSSAGDLALPIKPSGLDQVLKLIHPRTSKLSKAKLRIAPSGAIVFAPVQSQESLGSSTLPAEIPAVQPTDSSTTRPHSTPVPNQRIPGIASSLRSSSFESVRTLQSSVPRTRTTEYERQRRYNFLGRHPPPNQRRSASLPRILENQPPTQSSPRQGLFLGGPTNRPRPGYTKIPRFVPLEIRLNLSVAMENSPACAVCDQAHDAEGLEVVQCNDCGQRFSLDSSRSTRGGSEVPTLRINLLDEKGALPMSDSKGVLQAVGNKFKSVFGKGKENQGHNIEKAASKDGISTKSS</sequence>
<accession>A0A8H6C6Y4</accession>
<evidence type="ECO:0000256" key="1">
    <source>
        <dbReference type="SAM" id="MobiDB-lite"/>
    </source>
</evidence>
<feature type="compositionally biased region" description="Low complexity" evidence="1">
    <location>
        <begin position="136"/>
        <end position="145"/>
    </location>
</feature>
<feature type="compositionally biased region" description="Basic and acidic residues" evidence="1">
    <location>
        <begin position="314"/>
        <end position="328"/>
    </location>
</feature>
<dbReference type="GeneID" id="59334741"/>
<evidence type="ECO:0000313" key="3">
    <source>
        <dbReference type="Proteomes" id="UP000593566"/>
    </source>
</evidence>
<proteinExistence type="predicted"/>
<feature type="region of interest" description="Disordered" evidence="1">
    <location>
        <begin position="312"/>
        <end position="337"/>
    </location>
</feature>
<evidence type="ECO:0000313" key="2">
    <source>
        <dbReference type="EMBL" id="KAF6217928.1"/>
    </source>
</evidence>
<dbReference type="Proteomes" id="UP000593566">
    <property type="component" value="Unassembled WGS sequence"/>
</dbReference>
<protein>
    <submittedName>
        <fullName evidence="2">Uncharacterized protein</fullName>
    </submittedName>
</protein>
<gene>
    <name evidence="2" type="ORF">HO133_006340</name>
</gene>
<reference evidence="2 3" key="1">
    <citation type="journal article" date="2020" name="Genomics">
        <title>Complete, high-quality genomes from long-read metagenomic sequencing of two wolf lichen thalli reveals enigmatic genome architecture.</title>
        <authorList>
            <person name="McKenzie S.K."/>
            <person name="Walston R.F."/>
            <person name="Allen J.L."/>
        </authorList>
    </citation>
    <scope>NUCLEOTIDE SEQUENCE [LARGE SCALE GENOMIC DNA]</scope>
    <source>
        <strain evidence="2">WasteWater1</strain>
    </source>
</reference>